<reference evidence="2" key="1">
    <citation type="submission" date="2021-06" db="EMBL/GenBank/DDBJ databases">
        <authorList>
            <person name="Hodson N. C."/>
            <person name="Mongue J. A."/>
            <person name="Jaron S. K."/>
        </authorList>
    </citation>
    <scope>NUCLEOTIDE SEQUENCE</scope>
</reference>
<protein>
    <submittedName>
        <fullName evidence="2">Uncharacterized protein</fullName>
    </submittedName>
</protein>
<proteinExistence type="predicted"/>
<dbReference type="AlphaFoldDB" id="A0A8J2PFI6"/>
<comment type="caution">
    <text evidence="2">The sequence shown here is derived from an EMBL/GenBank/DDBJ whole genome shotgun (WGS) entry which is preliminary data.</text>
</comment>
<name>A0A8J2PFI6_9HEXA</name>
<evidence type="ECO:0000313" key="2">
    <source>
        <dbReference type="EMBL" id="CAG7821487.1"/>
    </source>
</evidence>
<sequence length="24" mass="2779">MPVITDKGAKKQEEEPRVYRYSGP</sequence>
<keyword evidence="3" id="KW-1185">Reference proteome</keyword>
<gene>
    <name evidence="2" type="ORF">AFUS01_LOCUS31821</name>
</gene>
<organism evidence="2 3">
    <name type="scientific">Allacma fusca</name>
    <dbReference type="NCBI Taxonomy" id="39272"/>
    <lineage>
        <taxon>Eukaryota</taxon>
        <taxon>Metazoa</taxon>
        <taxon>Ecdysozoa</taxon>
        <taxon>Arthropoda</taxon>
        <taxon>Hexapoda</taxon>
        <taxon>Collembola</taxon>
        <taxon>Symphypleona</taxon>
        <taxon>Sminthuridae</taxon>
        <taxon>Allacma</taxon>
    </lineage>
</organism>
<evidence type="ECO:0000256" key="1">
    <source>
        <dbReference type="SAM" id="MobiDB-lite"/>
    </source>
</evidence>
<accession>A0A8J2PFI6</accession>
<evidence type="ECO:0000313" key="3">
    <source>
        <dbReference type="Proteomes" id="UP000708208"/>
    </source>
</evidence>
<feature type="region of interest" description="Disordered" evidence="1">
    <location>
        <begin position="1"/>
        <end position="24"/>
    </location>
</feature>
<feature type="non-terminal residue" evidence="2">
    <location>
        <position position="1"/>
    </location>
</feature>
<dbReference type="Proteomes" id="UP000708208">
    <property type="component" value="Unassembled WGS sequence"/>
</dbReference>
<dbReference type="EMBL" id="CAJVCH010512554">
    <property type="protein sequence ID" value="CAG7821487.1"/>
    <property type="molecule type" value="Genomic_DNA"/>
</dbReference>
<feature type="compositionally biased region" description="Basic and acidic residues" evidence="1">
    <location>
        <begin position="7"/>
        <end position="18"/>
    </location>
</feature>